<evidence type="ECO:0000256" key="1">
    <source>
        <dbReference type="SAM" id="Phobius"/>
    </source>
</evidence>
<dbReference type="CDD" id="cd05379">
    <property type="entry name" value="CAP_bacterial"/>
    <property type="match status" value="1"/>
</dbReference>
<keyword evidence="1" id="KW-0472">Membrane</keyword>
<evidence type="ECO:0000313" key="3">
    <source>
        <dbReference type="EMBL" id="PIY93951.1"/>
    </source>
</evidence>
<comment type="caution">
    <text evidence="3">The sequence shown here is derived from an EMBL/GenBank/DDBJ whole genome shotgun (WGS) entry which is preliminary data.</text>
</comment>
<keyword evidence="1" id="KW-0812">Transmembrane</keyword>
<reference evidence="4" key="1">
    <citation type="submission" date="2017-09" db="EMBL/GenBank/DDBJ databases">
        <title>Depth-based differentiation of microbial function through sediment-hosted aquifers and enrichment of novel symbionts in the deep terrestrial subsurface.</title>
        <authorList>
            <person name="Probst A.J."/>
            <person name="Ladd B."/>
            <person name="Jarett J.K."/>
            <person name="Geller-Mcgrath D.E."/>
            <person name="Sieber C.M.K."/>
            <person name="Emerson J.B."/>
            <person name="Anantharaman K."/>
            <person name="Thomas B.C."/>
            <person name="Malmstrom R."/>
            <person name="Stieglmeier M."/>
            <person name="Klingl A."/>
            <person name="Woyke T."/>
            <person name="Ryan C.M."/>
            <person name="Banfield J.F."/>
        </authorList>
    </citation>
    <scope>NUCLEOTIDE SEQUENCE [LARGE SCALE GENOMIC DNA]</scope>
</reference>
<dbReference type="InterPro" id="IPR014044">
    <property type="entry name" value="CAP_dom"/>
</dbReference>
<dbReference type="AlphaFoldDB" id="A0A2M7RBK7"/>
<sequence length="194" mass="22194">MNRGPKNIIFFIFAFFCISLISGLFYIPVTFSKASILDSPISQPNLVELTNQIRAVKELSPLLFNDQLQQAAMDKANDLIKNNYFSHNSPQGKPFNTWIEETGYEYQIIGENLATGYATNKEVMKAWMDSPTHRDNILNQKYREIGIAVIKKEIDHQEQTLVVQIFGSPRKLYLSELFTGYNQSETISQGLLYV</sequence>
<dbReference type="EMBL" id="PFMC01000080">
    <property type="protein sequence ID" value="PIY93951.1"/>
    <property type="molecule type" value="Genomic_DNA"/>
</dbReference>
<evidence type="ECO:0000313" key="4">
    <source>
        <dbReference type="Proteomes" id="UP000228689"/>
    </source>
</evidence>
<organism evidence="3 4">
    <name type="scientific">Candidatus Komeilibacteria bacterium CG_4_10_14_0_8_um_filter_37_78</name>
    <dbReference type="NCBI Taxonomy" id="1974471"/>
    <lineage>
        <taxon>Bacteria</taxon>
        <taxon>Candidatus Komeiliibacteriota</taxon>
    </lineage>
</organism>
<keyword evidence="1" id="KW-1133">Transmembrane helix</keyword>
<name>A0A2M7RBK7_9BACT</name>
<feature type="domain" description="SCP" evidence="2">
    <location>
        <begin position="47"/>
        <end position="153"/>
    </location>
</feature>
<dbReference type="Proteomes" id="UP000228689">
    <property type="component" value="Unassembled WGS sequence"/>
</dbReference>
<gene>
    <name evidence="3" type="ORF">COY67_03445</name>
</gene>
<dbReference type="Gene3D" id="3.40.33.10">
    <property type="entry name" value="CAP"/>
    <property type="match status" value="1"/>
</dbReference>
<proteinExistence type="predicted"/>
<dbReference type="PANTHER" id="PTHR31157:SF1">
    <property type="entry name" value="SCP DOMAIN-CONTAINING PROTEIN"/>
    <property type="match status" value="1"/>
</dbReference>
<feature type="transmembrane region" description="Helical" evidence="1">
    <location>
        <begin position="7"/>
        <end position="27"/>
    </location>
</feature>
<dbReference type="SUPFAM" id="SSF55797">
    <property type="entry name" value="PR-1-like"/>
    <property type="match status" value="1"/>
</dbReference>
<evidence type="ECO:0000259" key="2">
    <source>
        <dbReference type="Pfam" id="PF00188"/>
    </source>
</evidence>
<protein>
    <recommendedName>
        <fullName evidence="2">SCP domain-containing protein</fullName>
    </recommendedName>
</protein>
<dbReference type="Pfam" id="PF00188">
    <property type="entry name" value="CAP"/>
    <property type="match status" value="1"/>
</dbReference>
<dbReference type="InterPro" id="IPR035940">
    <property type="entry name" value="CAP_sf"/>
</dbReference>
<accession>A0A2M7RBK7</accession>
<dbReference type="PANTHER" id="PTHR31157">
    <property type="entry name" value="SCP DOMAIN-CONTAINING PROTEIN"/>
    <property type="match status" value="1"/>
</dbReference>